<dbReference type="InterPro" id="IPR052163">
    <property type="entry name" value="DGC-Regulatory_Protein"/>
</dbReference>
<feature type="domain" description="GGDEF" evidence="3">
    <location>
        <begin position="277"/>
        <end position="406"/>
    </location>
</feature>
<dbReference type="AlphaFoldDB" id="A0A427URP3"/>
<dbReference type="OrthoDB" id="9812260at2"/>
<evidence type="ECO:0000313" key="4">
    <source>
        <dbReference type="EMBL" id="RSE22894.1"/>
    </source>
</evidence>
<dbReference type="SMART" id="SM00267">
    <property type="entry name" value="GGDEF"/>
    <property type="match status" value="1"/>
</dbReference>
<dbReference type="InterPro" id="IPR029787">
    <property type="entry name" value="Nucleotide_cyclase"/>
</dbReference>
<dbReference type="InterPro" id="IPR033417">
    <property type="entry name" value="CHASE8"/>
</dbReference>
<gene>
    <name evidence="4" type="ORF">EGT71_19095</name>
</gene>
<dbReference type="GO" id="GO:0016020">
    <property type="term" value="C:membrane"/>
    <property type="evidence" value="ECO:0007669"/>
    <property type="project" value="InterPro"/>
</dbReference>
<dbReference type="NCBIfam" id="TIGR00254">
    <property type="entry name" value="GGDEF"/>
    <property type="match status" value="1"/>
</dbReference>
<dbReference type="PROSITE" id="PS50887">
    <property type="entry name" value="GGDEF"/>
    <property type="match status" value="1"/>
</dbReference>
<evidence type="ECO:0000313" key="5">
    <source>
        <dbReference type="Proteomes" id="UP000275331"/>
    </source>
</evidence>
<dbReference type="NCBIfam" id="NF007423">
    <property type="entry name" value="PRK09966.1"/>
    <property type="match status" value="1"/>
</dbReference>
<keyword evidence="4" id="KW-0808">Transferase</keyword>
<dbReference type="Pfam" id="PF17152">
    <property type="entry name" value="CHASE8"/>
    <property type="match status" value="1"/>
</dbReference>
<protein>
    <submittedName>
        <fullName evidence="4">Diguanylate cyclase</fullName>
        <ecNumber evidence="4">2.7.7.65</ecNumber>
    </submittedName>
</protein>
<dbReference type="FunFam" id="3.30.70.270:FF:000017">
    <property type="entry name" value="Predicted diguanylate cyclase"/>
    <property type="match status" value="1"/>
</dbReference>
<reference evidence="4 5" key="1">
    <citation type="submission" date="2018-10" db="EMBL/GenBank/DDBJ databases">
        <title>Transmission dynamics of multidrug resistant bacteria on intensive care unit surfaces.</title>
        <authorList>
            <person name="D'Souza A.W."/>
            <person name="Potter R.F."/>
            <person name="Wallace M."/>
            <person name="Shupe A."/>
            <person name="Patel S."/>
            <person name="Sun S."/>
            <person name="Gul D."/>
            <person name="Kwon J.H."/>
            <person name="Andleeb S."/>
            <person name="Burnham C.-A.D."/>
            <person name="Dantas G."/>
        </authorList>
    </citation>
    <scope>NUCLEOTIDE SEQUENCE [LARGE SCALE GENOMIC DNA]</scope>
    <source>
        <strain evidence="4 5">AS_373</strain>
    </source>
</reference>
<dbReference type="InterPro" id="IPR003660">
    <property type="entry name" value="HAMP_dom"/>
</dbReference>
<feature type="transmembrane region" description="Helical" evidence="1">
    <location>
        <begin position="154"/>
        <end position="176"/>
    </location>
</feature>
<dbReference type="SUPFAM" id="SSF55073">
    <property type="entry name" value="Nucleotide cyclase"/>
    <property type="match status" value="1"/>
</dbReference>
<dbReference type="EC" id="2.7.7.65" evidence="4"/>
<organism evidence="4 5">
    <name type="scientific">Atlantibacter subterraneus</name>
    <dbReference type="NCBI Taxonomy" id="255519"/>
    <lineage>
        <taxon>Bacteria</taxon>
        <taxon>Pseudomonadati</taxon>
        <taxon>Pseudomonadota</taxon>
        <taxon>Gammaproteobacteria</taxon>
        <taxon>Enterobacterales</taxon>
        <taxon>Enterobacteriaceae</taxon>
        <taxon>Atlantibacter</taxon>
    </lineage>
</organism>
<evidence type="ECO:0000259" key="3">
    <source>
        <dbReference type="PROSITE" id="PS50887"/>
    </source>
</evidence>
<dbReference type="Pfam" id="PF00990">
    <property type="entry name" value="GGDEF"/>
    <property type="match status" value="1"/>
</dbReference>
<comment type="caution">
    <text evidence="4">The sequence shown here is derived from an EMBL/GenBank/DDBJ whole genome shotgun (WGS) entry which is preliminary data.</text>
</comment>
<dbReference type="RefSeq" id="WP_125294804.1">
    <property type="nucleotide sequence ID" value="NZ_JAPTZM010000010.1"/>
</dbReference>
<evidence type="ECO:0000259" key="2">
    <source>
        <dbReference type="PROSITE" id="PS50885"/>
    </source>
</evidence>
<keyword evidence="1" id="KW-0812">Transmembrane</keyword>
<dbReference type="PROSITE" id="PS50885">
    <property type="entry name" value="HAMP"/>
    <property type="match status" value="1"/>
</dbReference>
<dbReference type="GO" id="GO:0007165">
    <property type="term" value="P:signal transduction"/>
    <property type="evidence" value="ECO:0007669"/>
    <property type="project" value="InterPro"/>
</dbReference>
<dbReference type="Gene3D" id="6.10.340.10">
    <property type="match status" value="1"/>
</dbReference>
<dbReference type="InterPro" id="IPR043128">
    <property type="entry name" value="Rev_trsase/Diguanyl_cyclase"/>
</dbReference>
<evidence type="ECO:0000256" key="1">
    <source>
        <dbReference type="SAM" id="Phobius"/>
    </source>
</evidence>
<dbReference type="PANTHER" id="PTHR46663">
    <property type="entry name" value="DIGUANYLATE CYCLASE DGCT-RELATED"/>
    <property type="match status" value="1"/>
</dbReference>
<feature type="transmembrane region" description="Helical" evidence="1">
    <location>
        <begin position="20"/>
        <end position="44"/>
    </location>
</feature>
<dbReference type="InterPro" id="IPR000160">
    <property type="entry name" value="GGDEF_dom"/>
</dbReference>
<accession>A0A427URP3</accession>
<sequence>MIKDINSMPRPTFKRTLRRISMISVVITMIIVWLLLSVSSMLTLKQYAQNNLRLLSVSISHTLEAAMVFRDGPAAYDTLAALGAQGQFASAQVVDNMGEIIADWSGTVENDRDVMGGLVSKWVFPTPVVQQIYHNGSVLGEIRLTAMDNIITHFVWTSLGVLTACLILASCISLSITRYLHKGMVNALNNITEVAHDVQTNRNFSRRVSAERIEEFHRFGQDFNTLLDEMETWQTQLQRKNASLLISATHDPLTGLANRTAFRQAVETMMNDRSRKIDAALLFMDGDNFKQINDTWGHAAGDRVLIEAAQRLRNFSGETHCAYRLGGDEFAILLTGVHSTDELLMCITDLRQALLPPILLNNGETTVLSMSIGYALAKCTATPEALMEIADKNMYHDKSKRRLAFG</sequence>
<name>A0A427URP3_9ENTR</name>
<keyword evidence="1" id="KW-0472">Membrane</keyword>
<keyword evidence="4" id="KW-0548">Nucleotidyltransferase</keyword>
<dbReference type="CDD" id="cd01949">
    <property type="entry name" value="GGDEF"/>
    <property type="match status" value="1"/>
</dbReference>
<dbReference type="Gene3D" id="3.30.70.270">
    <property type="match status" value="1"/>
</dbReference>
<feature type="domain" description="HAMP" evidence="2">
    <location>
        <begin position="182"/>
        <end position="235"/>
    </location>
</feature>
<dbReference type="GO" id="GO:0052621">
    <property type="term" value="F:diguanylate cyclase activity"/>
    <property type="evidence" value="ECO:0007669"/>
    <property type="project" value="UniProtKB-EC"/>
</dbReference>
<keyword evidence="1" id="KW-1133">Transmembrane helix</keyword>
<dbReference type="Proteomes" id="UP000275331">
    <property type="component" value="Unassembled WGS sequence"/>
</dbReference>
<proteinExistence type="predicted"/>
<dbReference type="EMBL" id="RHXB01000015">
    <property type="protein sequence ID" value="RSE22894.1"/>
    <property type="molecule type" value="Genomic_DNA"/>
</dbReference>
<dbReference type="PANTHER" id="PTHR46663:SF2">
    <property type="entry name" value="GGDEF DOMAIN-CONTAINING PROTEIN"/>
    <property type="match status" value="1"/>
</dbReference>